<dbReference type="PANTHER" id="PTHR23335">
    <property type="entry name" value="CALMODULIN-BINDING TRANSCRIPTION ACTIVATOR CAMTA"/>
    <property type="match status" value="1"/>
</dbReference>
<dbReference type="EMBL" id="CP097504">
    <property type="protein sequence ID" value="URD88537.1"/>
    <property type="molecule type" value="Genomic_DNA"/>
</dbReference>
<dbReference type="GO" id="GO:0003712">
    <property type="term" value="F:transcription coregulator activity"/>
    <property type="evidence" value="ECO:0007669"/>
    <property type="project" value="TreeGrafter"/>
</dbReference>
<keyword evidence="2" id="KW-1185">Reference proteome</keyword>
<reference evidence="1" key="1">
    <citation type="submission" date="2022-05" db="EMBL/GenBank/DDBJ databases">
        <title>The Musa troglodytarum L. genome provides insights into the mechanism of non-climacteric behaviour and enrichment of carotenoids.</title>
        <authorList>
            <person name="Wang J."/>
        </authorList>
    </citation>
    <scope>NUCLEOTIDE SEQUENCE</scope>
    <source>
        <tissue evidence="1">Leaf</tissue>
    </source>
</reference>
<sequence>MCHPGGSWAHVRGRLARESYKELLWSVGVLEKALLRWHRRGVGLRGFQAEPEYIDEEEDDIIKVLRRQNVDTAINEAVFKVTSVVGSPRARQQYRRMLESYQHVKLHKILNKGQLKHMVWQSATFWSGSECLSSTSFLGQAG</sequence>
<gene>
    <name evidence="1" type="ORF">MUK42_17756</name>
</gene>
<accession>A0A9E7F4L5</accession>
<dbReference type="GO" id="GO:0006357">
    <property type="term" value="P:regulation of transcription by RNA polymerase II"/>
    <property type="evidence" value="ECO:0007669"/>
    <property type="project" value="TreeGrafter"/>
</dbReference>
<dbReference type="AlphaFoldDB" id="A0A9E7F4L5"/>
<name>A0A9E7F4L5_9LILI</name>
<dbReference type="Proteomes" id="UP001055439">
    <property type="component" value="Chromosome 2"/>
</dbReference>
<proteinExistence type="predicted"/>
<dbReference type="GO" id="GO:0003690">
    <property type="term" value="F:double-stranded DNA binding"/>
    <property type="evidence" value="ECO:0007669"/>
    <property type="project" value="TreeGrafter"/>
</dbReference>
<evidence type="ECO:0000313" key="1">
    <source>
        <dbReference type="EMBL" id="URD88537.1"/>
    </source>
</evidence>
<evidence type="ECO:0000313" key="2">
    <source>
        <dbReference type="Proteomes" id="UP001055439"/>
    </source>
</evidence>
<dbReference type="PANTHER" id="PTHR23335:SF35">
    <property type="entry name" value="OS01G0923600 PROTEIN"/>
    <property type="match status" value="1"/>
</dbReference>
<protein>
    <submittedName>
        <fullName evidence="1">Calmodulin-binding transcription activator</fullName>
    </submittedName>
</protein>
<organism evidence="1 2">
    <name type="scientific">Musa troglodytarum</name>
    <name type="common">fe'i banana</name>
    <dbReference type="NCBI Taxonomy" id="320322"/>
    <lineage>
        <taxon>Eukaryota</taxon>
        <taxon>Viridiplantae</taxon>
        <taxon>Streptophyta</taxon>
        <taxon>Embryophyta</taxon>
        <taxon>Tracheophyta</taxon>
        <taxon>Spermatophyta</taxon>
        <taxon>Magnoliopsida</taxon>
        <taxon>Liliopsida</taxon>
        <taxon>Zingiberales</taxon>
        <taxon>Musaceae</taxon>
        <taxon>Musa</taxon>
    </lineage>
</organism>
<dbReference type="OrthoDB" id="407555at2759"/>
<dbReference type="GO" id="GO:0005634">
    <property type="term" value="C:nucleus"/>
    <property type="evidence" value="ECO:0007669"/>
    <property type="project" value="TreeGrafter"/>
</dbReference>